<organism evidence="1 2">
    <name type="scientific">Eumeta variegata</name>
    <name type="common">Bagworm moth</name>
    <name type="synonym">Eumeta japonica</name>
    <dbReference type="NCBI Taxonomy" id="151549"/>
    <lineage>
        <taxon>Eukaryota</taxon>
        <taxon>Metazoa</taxon>
        <taxon>Ecdysozoa</taxon>
        <taxon>Arthropoda</taxon>
        <taxon>Hexapoda</taxon>
        <taxon>Insecta</taxon>
        <taxon>Pterygota</taxon>
        <taxon>Neoptera</taxon>
        <taxon>Endopterygota</taxon>
        <taxon>Lepidoptera</taxon>
        <taxon>Glossata</taxon>
        <taxon>Ditrysia</taxon>
        <taxon>Tineoidea</taxon>
        <taxon>Psychidae</taxon>
        <taxon>Oiketicinae</taxon>
        <taxon>Eumeta</taxon>
    </lineage>
</organism>
<comment type="caution">
    <text evidence="1">The sequence shown here is derived from an EMBL/GenBank/DDBJ whole genome shotgun (WGS) entry which is preliminary data.</text>
</comment>
<evidence type="ECO:0000313" key="1">
    <source>
        <dbReference type="EMBL" id="GBP42696.1"/>
    </source>
</evidence>
<gene>
    <name evidence="1" type="ORF">EVAR_21971_1</name>
</gene>
<proteinExistence type="predicted"/>
<dbReference type="AlphaFoldDB" id="A0A4C1VU55"/>
<dbReference type="EMBL" id="BGZK01000422">
    <property type="protein sequence ID" value="GBP42696.1"/>
    <property type="molecule type" value="Genomic_DNA"/>
</dbReference>
<reference evidence="1 2" key="1">
    <citation type="journal article" date="2019" name="Commun. Biol.">
        <title>The bagworm genome reveals a unique fibroin gene that provides high tensile strength.</title>
        <authorList>
            <person name="Kono N."/>
            <person name="Nakamura H."/>
            <person name="Ohtoshi R."/>
            <person name="Tomita M."/>
            <person name="Numata K."/>
            <person name="Arakawa K."/>
        </authorList>
    </citation>
    <scope>NUCLEOTIDE SEQUENCE [LARGE SCALE GENOMIC DNA]</scope>
</reference>
<dbReference type="Proteomes" id="UP000299102">
    <property type="component" value="Unassembled WGS sequence"/>
</dbReference>
<protein>
    <submittedName>
        <fullName evidence="1">Uncharacterized protein</fullName>
    </submittedName>
</protein>
<name>A0A4C1VU55_EUMVA</name>
<keyword evidence="2" id="KW-1185">Reference proteome</keyword>
<sequence length="125" mass="13872">MSAVLRSPGVRYFLIAAHDATRTLRVLGKQKLSDGGGVPKKRNSSLFLGTSGRIQVLGHGFRVIKRKEIRCRIATVPFIEDPEYRKGAAQERTPTHDSCSAISLHLKAWLNAEDCLVENDTSVKR</sequence>
<accession>A0A4C1VU55</accession>
<evidence type="ECO:0000313" key="2">
    <source>
        <dbReference type="Proteomes" id="UP000299102"/>
    </source>
</evidence>